<dbReference type="PROSITE" id="PS51034">
    <property type="entry name" value="ZP_2"/>
    <property type="match status" value="1"/>
</dbReference>
<feature type="domain" description="ZP" evidence="2">
    <location>
        <begin position="62"/>
        <end position="319"/>
    </location>
</feature>
<protein>
    <submittedName>
        <fullName evidence="3">Zona pellucida-like domain</fullName>
    </submittedName>
</protein>
<evidence type="ECO:0000256" key="1">
    <source>
        <dbReference type="ARBA" id="ARBA00023157"/>
    </source>
</evidence>
<evidence type="ECO:0000259" key="2">
    <source>
        <dbReference type="PROSITE" id="PS51034"/>
    </source>
</evidence>
<name>A0AAW1KFI1_POPJA</name>
<evidence type="ECO:0000313" key="3">
    <source>
        <dbReference type="EMBL" id="KAK9717910.1"/>
    </source>
</evidence>
<dbReference type="GO" id="GO:0009653">
    <property type="term" value="P:anatomical structure morphogenesis"/>
    <property type="evidence" value="ECO:0007669"/>
    <property type="project" value="TreeGrafter"/>
</dbReference>
<dbReference type="SMART" id="SM00241">
    <property type="entry name" value="ZP"/>
    <property type="match status" value="1"/>
</dbReference>
<gene>
    <name evidence="3" type="ORF">QE152_g23482</name>
</gene>
<dbReference type="InterPro" id="IPR042235">
    <property type="entry name" value="ZP-C_dom"/>
</dbReference>
<organism evidence="3 4">
    <name type="scientific">Popillia japonica</name>
    <name type="common">Japanese beetle</name>
    <dbReference type="NCBI Taxonomy" id="7064"/>
    <lineage>
        <taxon>Eukaryota</taxon>
        <taxon>Metazoa</taxon>
        <taxon>Ecdysozoa</taxon>
        <taxon>Arthropoda</taxon>
        <taxon>Hexapoda</taxon>
        <taxon>Insecta</taxon>
        <taxon>Pterygota</taxon>
        <taxon>Neoptera</taxon>
        <taxon>Endopterygota</taxon>
        <taxon>Coleoptera</taxon>
        <taxon>Polyphaga</taxon>
        <taxon>Scarabaeiformia</taxon>
        <taxon>Scarabaeidae</taxon>
        <taxon>Rutelinae</taxon>
        <taxon>Popillia</taxon>
    </lineage>
</organism>
<sequence>MRLATRKRPSTMFWDGIVAKMRLATRKRPSTMFWDAAALEANFSLCRRKLRPSFVTVSPKVKCASGVMRIEVPISESTREVYLEGLKEYPDIACRPQRDPTGTLTVFELDIDDVFRCATTRIINQMTARQIYYQTVMVEESGGDEKDSPSTVTKIHVKCSTPIPGRNHTIAKRNILPEGFQEEDVQVIEEYTSSAPKPELGVGVRQGGKLVTGELNVSPGTPLQMEIYLSKVSAPIYGLLVTMMQVTDTKTQEETIIYNGCSVDPYLFENFNTVDGDFLTAKFKAFKFPDSTYVQFKGTVNVCLDKCKGVECSAGQIGYGRRKREVSSLPADPNKIFEITITSILKFGDEEIEVVKNDLKFLNDKKLFVADQLRERVYHSEEDPSHLRIEVRSRPIARESVPFGGGSVASQD</sequence>
<dbReference type="AlphaFoldDB" id="A0AAW1KFI1"/>
<evidence type="ECO:0000313" key="4">
    <source>
        <dbReference type="Proteomes" id="UP001458880"/>
    </source>
</evidence>
<keyword evidence="1" id="KW-1015">Disulfide bond</keyword>
<dbReference type="PANTHER" id="PTHR47327:SF7">
    <property type="entry name" value="GH08941P"/>
    <property type="match status" value="1"/>
</dbReference>
<dbReference type="Pfam" id="PF00100">
    <property type="entry name" value="Zona_pellucida"/>
    <property type="match status" value="1"/>
</dbReference>
<dbReference type="EMBL" id="JASPKY010000235">
    <property type="protein sequence ID" value="KAK9717910.1"/>
    <property type="molecule type" value="Genomic_DNA"/>
</dbReference>
<proteinExistence type="predicted"/>
<dbReference type="Gene3D" id="2.60.40.4100">
    <property type="entry name" value="Zona pellucida, ZP-C domain"/>
    <property type="match status" value="1"/>
</dbReference>
<comment type="caution">
    <text evidence="3">The sequence shown here is derived from an EMBL/GenBank/DDBJ whole genome shotgun (WGS) entry which is preliminary data.</text>
</comment>
<dbReference type="InterPro" id="IPR052774">
    <property type="entry name" value="Celegans_DevNeuronal_Protein"/>
</dbReference>
<dbReference type="Proteomes" id="UP001458880">
    <property type="component" value="Unassembled WGS sequence"/>
</dbReference>
<accession>A0AAW1KFI1</accession>
<reference evidence="3 4" key="1">
    <citation type="journal article" date="2024" name="BMC Genomics">
        <title>De novo assembly and annotation of Popillia japonica's genome with initial clues to its potential as an invasive pest.</title>
        <authorList>
            <person name="Cucini C."/>
            <person name="Boschi S."/>
            <person name="Funari R."/>
            <person name="Cardaioli E."/>
            <person name="Iannotti N."/>
            <person name="Marturano G."/>
            <person name="Paoli F."/>
            <person name="Bruttini M."/>
            <person name="Carapelli A."/>
            <person name="Frati F."/>
            <person name="Nardi F."/>
        </authorList>
    </citation>
    <scope>NUCLEOTIDE SEQUENCE [LARGE SCALE GENOMIC DNA]</scope>
    <source>
        <strain evidence="3">DMR45628</strain>
    </source>
</reference>
<keyword evidence="4" id="KW-1185">Reference proteome</keyword>
<dbReference type="InterPro" id="IPR001507">
    <property type="entry name" value="ZP_dom"/>
</dbReference>
<dbReference type="PANTHER" id="PTHR47327">
    <property type="entry name" value="FI18240P1-RELATED"/>
    <property type="match status" value="1"/>
</dbReference>
<dbReference type="InterPro" id="IPR055355">
    <property type="entry name" value="ZP-C"/>
</dbReference>